<dbReference type="KEGG" id="rei:IE4771_PC00291"/>
<organism evidence="1 2">
    <name type="scientific">Rhizobium etli bv. mimosae str. IE4771</name>
    <dbReference type="NCBI Taxonomy" id="1432050"/>
    <lineage>
        <taxon>Bacteria</taxon>
        <taxon>Pseudomonadati</taxon>
        <taxon>Pseudomonadota</taxon>
        <taxon>Alphaproteobacteria</taxon>
        <taxon>Hyphomicrobiales</taxon>
        <taxon>Rhizobiaceae</taxon>
        <taxon>Rhizobium/Agrobacterium group</taxon>
        <taxon>Rhizobium</taxon>
    </lineage>
</organism>
<dbReference type="OrthoDB" id="119700at2"/>
<dbReference type="EMBL" id="CP006989">
    <property type="protein sequence ID" value="AIC30416.1"/>
    <property type="molecule type" value="Genomic_DNA"/>
</dbReference>
<dbReference type="RefSeq" id="WP_080711071.1">
    <property type="nucleotide sequence ID" value="NZ_CP006989.1"/>
</dbReference>
<dbReference type="Gene3D" id="3.10.20.850">
    <property type="entry name" value="Protein of unknown function DUF3861"/>
    <property type="match status" value="1"/>
</dbReference>
<geneLocation type="plasmid" evidence="1 2">
    <name>pRetIE4771c</name>
</geneLocation>
<evidence type="ECO:0000313" key="2">
    <source>
        <dbReference type="Proteomes" id="UP000027180"/>
    </source>
</evidence>
<name>A0A060IFH7_RHIET</name>
<protein>
    <recommendedName>
        <fullName evidence="3">DUF3861 domain-containing protein</fullName>
    </recommendedName>
</protein>
<keyword evidence="1" id="KW-0614">Plasmid</keyword>
<evidence type="ECO:0000313" key="1">
    <source>
        <dbReference type="EMBL" id="AIC30416.1"/>
    </source>
</evidence>
<proteinExistence type="predicted"/>
<dbReference type="AlphaFoldDB" id="A0A060IFH7"/>
<dbReference type="HOGENOM" id="CLU_162534_0_0_5"/>
<evidence type="ECO:0008006" key="3">
    <source>
        <dbReference type="Google" id="ProtNLM"/>
    </source>
</evidence>
<dbReference type="InterPro" id="IPR038194">
    <property type="entry name" value="DUF3861_sf"/>
</dbReference>
<dbReference type="Proteomes" id="UP000027180">
    <property type="component" value="Plasmid pRetIE4771c"/>
</dbReference>
<reference evidence="1 2" key="1">
    <citation type="submission" date="2013-12" db="EMBL/GenBank/DDBJ databases">
        <title>Complete genome sequence of Rhizobium etli bv. mimosae IE4771.</title>
        <authorList>
            <person name="Bustos P."/>
            <person name="Santamaria R.I."/>
            <person name="Lozano L."/>
            <person name="Ormeno-Orrillo E."/>
            <person name="Rogel M.A."/>
            <person name="Romero D."/>
            <person name="Cevallos M.A."/>
            <person name="Martinez-Romero E."/>
            <person name="Gonzalez V."/>
        </authorList>
    </citation>
    <scope>NUCLEOTIDE SEQUENCE [LARGE SCALE GENOMIC DNA]</scope>
    <source>
        <strain evidence="1 2">IE4771</strain>
        <plasmid evidence="2">Plasmid pRetIE4771c</plasmid>
    </source>
</reference>
<dbReference type="InterPro" id="IPR024476">
    <property type="entry name" value="DUF3861"/>
</dbReference>
<gene>
    <name evidence="1" type="ORF">IE4771_PC00291</name>
</gene>
<sequence>MPHLYHLSLKHLADQKGNSVGEIVCEFDFHNHDDLAKIIQKAKDNGVVPESEVFEFCLGLKLLTEVAMKHRDEPEFAEFFPHLGTFIRAIKAPRIQ</sequence>
<accession>A0A060IFH7</accession>
<dbReference type="Pfam" id="PF12977">
    <property type="entry name" value="DUF3861"/>
    <property type="match status" value="1"/>
</dbReference>